<keyword evidence="2" id="KW-0472">Membrane</keyword>
<evidence type="ECO:0000313" key="5">
    <source>
        <dbReference type="Proteomes" id="UP000634139"/>
    </source>
</evidence>
<dbReference type="RefSeq" id="WP_189541115.1">
    <property type="nucleotide sequence ID" value="NZ_BMZD01000004.1"/>
</dbReference>
<organism evidence="4 5">
    <name type="scientific">Novosphingobium arvoryzae</name>
    <dbReference type="NCBI Taxonomy" id="1256514"/>
    <lineage>
        <taxon>Bacteria</taxon>
        <taxon>Pseudomonadati</taxon>
        <taxon>Pseudomonadota</taxon>
        <taxon>Alphaproteobacteria</taxon>
        <taxon>Sphingomonadales</taxon>
        <taxon>Sphingomonadaceae</taxon>
        <taxon>Novosphingobium</taxon>
    </lineage>
</organism>
<feature type="signal peptide" evidence="3">
    <location>
        <begin position="1"/>
        <end position="27"/>
    </location>
</feature>
<feature type="transmembrane region" description="Helical" evidence="2">
    <location>
        <begin position="51"/>
        <end position="68"/>
    </location>
</feature>
<sequence>MGRRVSRIAATLAAVATFSIAATPALARDRWGGGNWGRHYRHDRVDAGDIFAGVLIIGAIAAIASAASKAKKEQRPVEPEPRYPDDGYRPGGSGNYGADDRPEWREGTGIDSAVNRCRDEVSRGDTRIDSVESVSREGDGWRVEGRATGGNTFSCTVDGDGRIRNVNIGGRAI</sequence>
<name>A0A918RIZ6_9SPHN</name>
<reference evidence="4" key="1">
    <citation type="journal article" date="2014" name="Int. J. Syst. Evol. Microbiol.">
        <title>Complete genome sequence of Corynebacterium casei LMG S-19264T (=DSM 44701T), isolated from a smear-ripened cheese.</title>
        <authorList>
            <consortium name="US DOE Joint Genome Institute (JGI-PGF)"/>
            <person name="Walter F."/>
            <person name="Albersmeier A."/>
            <person name="Kalinowski J."/>
            <person name="Ruckert C."/>
        </authorList>
    </citation>
    <scope>NUCLEOTIDE SEQUENCE</scope>
    <source>
        <strain evidence="4">KCTC 32422</strain>
    </source>
</reference>
<keyword evidence="3" id="KW-0732">Signal</keyword>
<accession>A0A918RIZ6</accession>
<feature type="compositionally biased region" description="Basic and acidic residues" evidence="1">
    <location>
        <begin position="98"/>
        <end position="108"/>
    </location>
</feature>
<reference evidence="4" key="2">
    <citation type="submission" date="2020-09" db="EMBL/GenBank/DDBJ databases">
        <authorList>
            <person name="Sun Q."/>
            <person name="Kim S."/>
        </authorList>
    </citation>
    <scope>NUCLEOTIDE SEQUENCE</scope>
    <source>
        <strain evidence="4">KCTC 32422</strain>
    </source>
</reference>
<evidence type="ECO:0000256" key="3">
    <source>
        <dbReference type="SAM" id="SignalP"/>
    </source>
</evidence>
<evidence type="ECO:0008006" key="6">
    <source>
        <dbReference type="Google" id="ProtNLM"/>
    </source>
</evidence>
<evidence type="ECO:0000256" key="2">
    <source>
        <dbReference type="SAM" id="Phobius"/>
    </source>
</evidence>
<keyword evidence="5" id="KW-1185">Reference proteome</keyword>
<feature type="compositionally biased region" description="Basic and acidic residues" evidence="1">
    <location>
        <begin position="70"/>
        <end position="88"/>
    </location>
</feature>
<keyword evidence="2" id="KW-1133">Transmembrane helix</keyword>
<dbReference type="Proteomes" id="UP000634139">
    <property type="component" value="Unassembled WGS sequence"/>
</dbReference>
<protein>
    <recommendedName>
        <fullName evidence="6">Secreted protein</fullName>
    </recommendedName>
</protein>
<feature type="chain" id="PRO_5036734913" description="Secreted protein" evidence="3">
    <location>
        <begin position="28"/>
        <end position="173"/>
    </location>
</feature>
<evidence type="ECO:0000313" key="4">
    <source>
        <dbReference type="EMBL" id="GGZ99808.1"/>
    </source>
</evidence>
<evidence type="ECO:0000256" key="1">
    <source>
        <dbReference type="SAM" id="MobiDB-lite"/>
    </source>
</evidence>
<proteinExistence type="predicted"/>
<dbReference type="EMBL" id="BMZD01000004">
    <property type="protein sequence ID" value="GGZ99808.1"/>
    <property type="molecule type" value="Genomic_DNA"/>
</dbReference>
<gene>
    <name evidence="4" type="ORF">GCM10011617_20420</name>
</gene>
<comment type="caution">
    <text evidence="4">The sequence shown here is derived from an EMBL/GenBank/DDBJ whole genome shotgun (WGS) entry which is preliminary data.</text>
</comment>
<keyword evidence="2" id="KW-0812">Transmembrane</keyword>
<dbReference type="AlphaFoldDB" id="A0A918RIZ6"/>
<feature type="region of interest" description="Disordered" evidence="1">
    <location>
        <begin position="68"/>
        <end position="110"/>
    </location>
</feature>